<evidence type="ECO:0000313" key="1">
    <source>
        <dbReference type="EMBL" id="QHQ35699.1"/>
    </source>
</evidence>
<dbReference type="SUPFAM" id="SSF52540">
    <property type="entry name" value="P-loop containing nucleoside triphosphate hydrolases"/>
    <property type="match status" value="1"/>
</dbReference>
<protein>
    <submittedName>
        <fullName evidence="1">AAA family ATPase</fullName>
    </submittedName>
</protein>
<dbReference type="InterPro" id="IPR027417">
    <property type="entry name" value="P-loop_NTPase"/>
</dbReference>
<evidence type="ECO:0000313" key="2">
    <source>
        <dbReference type="Proteomes" id="UP000464495"/>
    </source>
</evidence>
<keyword evidence="2" id="KW-1185">Reference proteome</keyword>
<dbReference type="AlphaFoldDB" id="A0A6P1T307"/>
<dbReference type="KEGG" id="amaq:GO499_11185"/>
<name>A0A6P1T307_9RHOB</name>
<dbReference type="EMBL" id="CP046620">
    <property type="protein sequence ID" value="QHQ35699.1"/>
    <property type="molecule type" value="Genomic_DNA"/>
</dbReference>
<organism evidence="1 2">
    <name type="scientific">Algicella marina</name>
    <dbReference type="NCBI Taxonomy" id="2683284"/>
    <lineage>
        <taxon>Bacteria</taxon>
        <taxon>Pseudomonadati</taxon>
        <taxon>Pseudomonadota</taxon>
        <taxon>Alphaproteobacteria</taxon>
        <taxon>Rhodobacterales</taxon>
        <taxon>Paracoccaceae</taxon>
        <taxon>Algicella</taxon>
    </lineage>
</organism>
<reference evidence="1 2" key="1">
    <citation type="submission" date="2019-12" db="EMBL/GenBank/DDBJ databases">
        <title>Complete genome sequence of Algicella marina strain 9Alg 56(T) isolated from the red alga Tichocarpus crinitus.</title>
        <authorList>
            <person name="Kim S.-G."/>
            <person name="Nedashkovskaya O.I."/>
        </authorList>
    </citation>
    <scope>NUCLEOTIDE SEQUENCE [LARGE SCALE GENOMIC DNA]</scope>
    <source>
        <strain evidence="1 2">9Alg 56</strain>
    </source>
</reference>
<proteinExistence type="predicted"/>
<dbReference type="Proteomes" id="UP000464495">
    <property type="component" value="Chromosome"/>
</dbReference>
<gene>
    <name evidence="1" type="ORF">GO499_11185</name>
</gene>
<sequence length="194" mass="20482">MQRQGTAGVPQGRLRFPRLMGWVLHLGGYPGVGKLTVARALAARTGARLLDNQTLLNPASALFDRGDAAHARLRRTVRDAVFAAAGEMGSETRLILTDALSEEQEALFADVAALAARLGVPLHAGILEVGRAEHAIRVAAAERKGLRKLTDAAIALHLRETVALLVPQGARRFDGEGRSPDTVAGEIAGAFDLG</sequence>
<dbReference type="Gene3D" id="3.40.50.300">
    <property type="entry name" value="P-loop containing nucleotide triphosphate hydrolases"/>
    <property type="match status" value="1"/>
</dbReference>
<dbReference type="Pfam" id="PF13671">
    <property type="entry name" value="AAA_33"/>
    <property type="match status" value="1"/>
</dbReference>
<accession>A0A6P1T307</accession>